<protein>
    <submittedName>
        <fullName evidence="1">Ribonuclease H protein</fullName>
    </submittedName>
</protein>
<proteinExistence type="predicted"/>
<evidence type="ECO:0000313" key="1">
    <source>
        <dbReference type="EMBL" id="RDX83613.1"/>
    </source>
</evidence>
<reference evidence="1" key="1">
    <citation type="submission" date="2018-05" db="EMBL/GenBank/DDBJ databases">
        <title>Draft genome of Mucuna pruriens seed.</title>
        <authorList>
            <person name="Nnadi N.E."/>
            <person name="Vos R."/>
            <person name="Hasami M.H."/>
            <person name="Devisetty U.K."/>
            <person name="Aguiy J.C."/>
        </authorList>
    </citation>
    <scope>NUCLEOTIDE SEQUENCE [LARGE SCALE GENOMIC DNA]</scope>
    <source>
        <strain evidence="1">JCA_2017</strain>
    </source>
</reference>
<dbReference type="PANTHER" id="PTHR33116">
    <property type="entry name" value="REVERSE TRANSCRIPTASE ZINC-BINDING DOMAIN-CONTAINING PROTEIN-RELATED-RELATED"/>
    <property type="match status" value="1"/>
</dbReference>
<accession>A0A371FZW4</accession>
<dbReference type="EMBL" id="QJKJ01007298">
    <property type="protein sequence ID" value="RDX83613.1"/>
    <property type="molecule type" value="Genomic_DNA"/>
</dbReference>
<keyword evidence="2" id="KW-1185">Reference proteome</keyword>
<dbReference type="Proteomes" id="UP000257109">
    <property type="component" value="Unassembled WGS sequence"/>
</dbReference>
<comment type="caution">
    <text evidence="1">The sequence shown here is derived from an EMBL/GenBank/DDBJ whole genome shotgun (WGS) entry which is preliminary data.</text>
</comment>
<dbReference type="STRING" id="157652.A0A371FZW4"/>
<name>A0A371FZW4_MUCPR</name>
<organism evidence="1 2">
    <name type="scientific">Mucuna pruriens</name>
    <name type="common">Velvet bean</name>
    <name type="synonym">Dolichos pruriens</name>
    <dbReference type="NCBI Taxonomy" id="157652"/>
    <lineage>
        <taxon>Eukaryota</taxon>
        <taxon>Viridiplantae</taxon>
        <taxon>Streptophyta</taxon>
        <taxon>Embryophyta</taxon>
        <taxon>Tracheophyta</taxon>
        <taxon>Spermatophyta</taxon>
        <taxon>Magnoliopsida</taxon>
        <taxon>eudicotyledons</taxon>
        <taxon>Gunneridae</taxon>
        <taxon>Pentapetalae</taxon>
        <taxon>rosids</taxon>
        <taxon>fabids</taxon>
        <taxon>Fabales</taxon>
        <taxon>Fabaceae</taxon>
        <taxon>Papilionoideae</taxon>
        <taxon>50 kb inversion clade</taxon>
        <taxon>NPAAA clade</taxon>
        <taxon>indigoferoid/millettioid clade</taxon>
        <taxon>Phaseoleae</taxon>
        <taxon>Mucuna</taxon>
    </lineage>
</organism>
<sequence>MPIRVTDNVVITQEIFHSMHKKKGKSGFMIVKVDLEKAYDRLRCDFLIDTLKEMNCYCLLIIAYMCFTHHLDKRNIHNSRAIELSRISGFCFTSDLGKYLGVPMLHGKKKKETYAYLLEKTQHRLSNWMTNSLSFTCRCTLAKAVVTALPIYTMQIVLLPKQLRWGLITNPYALWVHVHRIKYGYIDQFIPSVHCIDHGFEEEDGLLEMRGRSGFGGIVSYLQGLLLCILLGKIHLVMKSNFVWGITFLLSDSGILEYFNRLFPVGSFEKLWKSFLLIMFYKALTLNRNFSIKITYRLLRGDDNVRAHEIWRKIWDKDIHPHDSCFLWKVVHNDNFTNVFRQSQGLCDNVAILRKPYLELRTSKLDNIGSIGKIRKPGKAKLLCQFKVQDCKLYFQSHGRRDYDSRAKGLCACQIALLKYFSQFSNVFLLRWVD</sequence>
<feature type="non-terminal residue" evidence="1">
    <location>
        <position position="1"/>
    </location>
</feature>
<evidence type="ECO:0000313" key="2">
    <source>
        <dbReference type="Proteomes" id="UP000257109"/>
    </source>
</evidence>
<dbReference type="PANTHER" id="PTHR33116:SF78">
    <property type="entry name" value="OS12G0587133 PROTEIN"/>
    <property type="match status" value="1"/>
</dbReference>
<dbReference type="AlphaFoldDB" id="A0A371FZW4"/>
<gene>
    <name evidence="1" type="ORF">CR513_35447</name>
</gene>
<dbReference type="OrthoDB" id="851622at2759"/>